<proteinExistence type="predicted"/>
<dbReference type="GO" id="GO:0032483">
    <property type="term" value="P:regulation of Rab protein signal transduction"/>
    <property type="evidence" value="ECO:0007669"/>
    <property type="project" value="TreeGrafter"/>
</dbReference>
<feature type="non-terminal residue" evidence="2">
    <location>
        <position position="126"/>
    </location>
</feature>
<dbReference type="PANTHER" id="PTHR13008:SF7">
    <property type="entry name" value="MAP KINASE-ACTIVATING DEATH DOMAIN PROTEIN"/>
    <property type="match status" value="1"/>
</dbReference>
<gene>
    <name evidence="2" type="ORF">AB205_0220710</name>
</gene>
<dbReference type="EMBL" id="KV926880">
    <property type="protein sequence ID" value="PIO36395.1"/>
    <property type="molecule type" value="Genomic_DNA"/>
</dbReference>
<protein>
    <submittedName>
        <fullName evidence="2">Uncharacterized protein</fullName>
    </submittedName>
</protein>
<evidence type="ECO:0000313" key="2">
    <source>
        <dbReference type="EMBL" id="PIO36395.1"/>
    </source>
</evidence>
<reference evidence="2" key="1">
    <citation type="submission" date="2017-08" db="EMBL/GenBank/DDBJ databases">
        <title>Assembly of the North American Bullfrog Genome.</title>
        <authorList>
            <person name="Warren R.L."/>
            <person name="Vandervalk B.P."/>
            <person name="Kucuk E."/>
            <person name="Birol I."/>
            <person name="Helbing C."/>
            <person name="Pandoh P."/>
            <person name="Behsaz B."/>
            <person name="Mohamadi H."/>
            <person name="Chu J."/>
            <person name="Jackman S."/>
            <person name="Hammond S.A."/>
            <person name="Veldhoen N."/>
            <person name="Kirk H."/>
            <person name="Zhao Y."/>
            <person name="Coope R."/>
            <person name="Pleasance S."/>
            <person name="Moore R."/>
            <person name="Holt R."/>
        </authorList>
    </citation>
    <scope>NUCLEOTIDE SEQUENCE</scope>
    <source>
        <strain evidence="2">Bruno</strain>
        <tissue evidence="2">Liver</tissue>
    </source>
</reference>
<dbReference type="OrthoDB" id="6282239at2759"/>
<feature type="compositionally biased region" description="Gly residues" evidence="1">
    <location>
        <begin position="60"/>
        <end position="69"/>
    </location>
</feature>
<dbReference type="GO" id="GO:0005829">
    <property type="term" value="C:cytosol"/>
    <property type="evidence" value="ECO:0007669"/>
    <property type="project" value="TreeGrafter"/>
</dbReference>
<name>A0A2G9S8K2_AQUCT</name>
<evidence type="ECO:0000256" key="1">
    <source>
        <dbReference type="SAM" id="MobiDB-lite"/>
    </source>
</evidence>
<dbReference type="PANTHER" id="PTHR13008">
    <property type="entry name" value="MAP-KINASE ACTIVATING DEATH DOMAIN PROTEIN MADD /DENN/AEX-3 C.ELEGANS"/>
    <property type="match status" value="1"/>
</dbReference>
<dbReference type="InterPro" id="IPR039980">
    <property type="entry name" value="MADD"/>
</dbReference>
<dbReference type="GO" id="GO:0005085">
    <property type="term" value="F:guanyl-nucleotide exchange factor activity"/>
    <property type="evidence" value="ECO:0007669"/>
    <property type="project" value="TreeGrafter"/>
</dbReference>
<accession>A0A2G9S8K2</accession>
<dbReference type="AlphaFoldDB" id="A0A2G9S8K2"/>
<organism evidence="2">
    <name type="scientific">Aquarana catesbeiana</name>
    <name type="common">American bullfrog</name>
    <name type="synonym">Rana catesbeiana</name>
    <dbReference type="NCBI Taxonomy" id="8400"/>
    <lineage>
        <taxon>Eukaryota</taxon>
        <taxon>Metazoa</taxon>
        <taxon>Chordata</taxon>
        <taxon>Craniata</taxon>
        <taxon>Vertebrata</taxon>
        <taxon>Euteleostomi</taxon>
        <taxon>Amphibia</taxon>
        <taxon>Batrachia</taxon>
        <taxon>Anura</taxon>
        <taxon>Neobatrachia</taxon>
        <taxon>Ranoidea</taxon>
        <taxon>Ranidae</taxon>
        <taxon>Aquarana</taxon>
    </lineage>
</organism>
<dbReference type="GO" id="GO:0042981">
    <property type="term" value="P:regulation of apoptotic process"/>
    <property type="evidence" value="ECO:0007669"/>
    <property type="project" value="TreeGrafter"/>
</dbReference>
<feature type="compositionally biased region" description="Low complexity" evidence="1">
    <location>
        <begin position="32"/>
        <end position="44"/>
    </location>
</feature>
<sequence>MDKQSTEQPKQVIDSADTEEKKSQISADSGLSVTSGSQVSNSSGETLGADSDLSSNAGDTLGGPGGGHLSGSRGAVSDSEIQMNSLTGAIFGKPQVLRPGERNSGLSPGHPPQDVSMRIYLYEGLL</sequence>
<feature type="region of interest" description="Disordered" evidence="1">
    <location>
        <begin position="1"/>
        <end position="114"/>
    </location>
</feature>